<reference evidence="1" key="1">
    <citation type="journal article" date="2014" name="Front. Microbiol.">
        <title>High frequency of phylogenetically diverse reductive dehalogenase-homologous genes in deep subseafloor sedimentary metagenomes.</title>
        <authorList>
            <person name="Kawai M."/>
            <person name="Futagami T."/>
            <person name="Toyoda A."/>
            <person name="Takaki Y."/>
            <person name="Nishi S."/>
            <person name="Hori S."/>
            <person name="Arai W."/>
            <person name="Tsubouchi T."/>
            <person name="Morono Y."/>
            <person name="Uchiyama I."/>
            <person name="Ito T."/>
            <person name="Fujiyama A."/>
            <person name="Inagaki F."/>
            <person name="Takami H."/>
        </authorList>
    </citation>
    <scope>NUCLEOTIDE SEQUENCE</scope>
    <source>
        <strain evidence="1">Expedition CK06-06</strain>
    </source>
</reference>
<organism evidence="1">
    <name type="scientific">marine sediment metagenome</name>
    <dbReference type="NCBI Taxonomy" id="412755"/>
    <lineage>
        <taxon>unclassified sequences</taxon>
        <taxon>metagenomes</taxon>
        <taxon>ecological metagenomes</taxon>
    </lineage>
</organism>
<dbReference type="AlphaFoldDB" id="X1CX80"/>
<sequence length="180" mass="20534">WGAQKFFNTYDSKDEYPMPAMPAGCTGVYRAFLDAKSPYDGTNLKEITLNSGWTYDWTTNIFLLLRNIIPYYDGTNNLVVYYFKSQVPEEVVADILVESGFLREDERIAWLANSDYVTPTGKIIDRVWFNKGTTCLEALRLVAEAVQYRFYPDHDGNPIFKPPPTSSAAVKLITVDNFID</sequence>
<proteinExistence type="predicted"/>
<gene>
    <name evidence="1" type="ORF">S01H4_39599</name>
</gene>
<name>X1CX80_9ZZZZ</name>
<protein>
    <submittedName>
        <fullName evidence="1">Uncharacterized protein</fullName>
    </submittedName>
</protein>
<comment type="caution">
    <text evidence="1">The sequence shown here is derived from an EMBL/GenBank/DDBJ whole genome shotgun (WGS) entry which is preliminary data.</text>
</comment>
<accession>X1CX80</accession>
<evidence type="ECO:0000313" key="1">
    <source>
        <dbReference type="EMBL" id="GAH00675.1"/>
    </source>
</evidence>
<dbReference type="EMBL" id="BART01021473">
    <property type="protein sequence ID" value="GAH00675.1"/>
    <property type="molecule type" value="Genomic_DNA"/>
</dbReference>
<feature type="non-terminal residue" evidence="1">
    <location>
        <position position="1"/>
    </location>
</feature>